<dbReference type="GO" id="GO:0016887">
    <property type="term" value="F:ATP hydrolysis activity"/>
    <property type="evidence" value="ECO:0007669"/>
    <property type="project" value="InterPro"/>
</dbReference>
<feature type="compositionally biased region" description="Polar residues" evidence="4">
    <location>
        <begin position="50"/>
        <end position="66"/>
    </location>
</feature>
<dbReference type="InterPro" id="IPR027417">
    <property type="entry name" value="P-loop_NTPase"/>
</dbReference>
<dbReference type="Pfam" id="PF10431">
    <property type="entry name" value="ClpB_D2-small"/>
    <property type="match status" value="1"/>
</dbReference>
<keyword evidence="3" id="KW-0143">Chaperone</keyword>
<dbReference type="SMART" id="SM00382">
    <property type="entry name" value="AAA"/>
    <property type="match status" value="2"/>
</dbReference>
<dbReference type="CDD" id="cd19499">
    <property type="entry name" value="RecA-like_ClpB_Hsp104-like"/>
    <property type="match status" value="1"/>
</dbReference>
<evidence type="ECO:0000256" key="2">
    <source>
        <dbReference type="ARBA" id="ARBA00022840"/>
    </source>
</evidence>
<dbReference type="Pfam" id="PF00004">
    <property type="entry name" value="AAA"/>
    <property type="match status" value="1"/>
</dbReference>
<dbReference type="SUPFAM" id="SSF52540">
    <property type="entry name" value="P-loop containing nucleoside triphosphate hydrolases"/>
    <property type="match status" value="2"/>
</dbReference>
<dbReference type="GO" id="GO:0005524">
    <property type="term" value="F:ATP binding"/>
    <property type="evidence" value="ECO:0007669"/>
    <property type="project" value="UniProtKB-KW"/>
</dbReference>
<dbReference type="AlphaFoldDB" id="A0A380JZ27"/>
<dbReference type="PRINTS" id="PR00300">
    <property type="entry name" value="CLPPROTEASEA"/>
</dbReference>
<dbReference type="SMART" id="SM01086">
    <property type="entry name" value="ClpB_D2-small"/>
    <property type="match status" value="1"/>
</dbReference>
<dbReference type="Gene3D" id="3.40.50.300">
    <property type="entry name" value="P-loop containing nucleotide triphosphate hydrolases"/>
    <property type="match status" value="2"/>
</dbReference>
<evidence type="ECO:0000256" key="1">
    <source>
        <dbReference type="ARBA" id="ARBA00022741"/>
    </source>
</evidence>
<feature type="domain" description="AAA+ ATPase" evidence="5">
    <location>
        <begin position="386"/>
        <end position="553"/>
    </location>
</feature>
<dbReference type="Pfam" id="PF07724">
    <property type="entry name" value="AAA_2"/>
    <property type="match status" value="1"/>
</dbReference>
<dbReference type="InterPro" id="IPR041546">
    <property type="entry name" value="ClpA/ClpB_AAA_lid"/>
</dbReference>
<dbReference type="GO" id="GO:0034605">
    <property type="term" value="P:cellular response to heat"/>
    <property type="evidence" value="ECO:0007669"/>
    <property type="project" value="TreeGrafter"/>
</dbReference>
<feature type="domain" description="Clp ATPase C-terminal" evidence="6">
    <location>
        <begin position="560"/>
        <end position="660"/>
    </location>
</feature>
<protein>
    <submittedName>
        <fullName evidence="7">Chaperone ATPase</fullName>
    </submittedName>
</protein>
<proteinExistence type="predicted"/>
<evidence type="ECO:0000256" key="4">
    <source>
        <dbReference type="SAM" id="MobiDB-lite"/>
    </source>
</evidence>
<dbReference type="CDD" id="cd00009">
    <property type="entry name" value="AAA"/>
    <property type="match status" value="1"/>
</dbReference>
<dbReference type="EMBL" id="UHFN01000002">
    <property type="protein sequence ID" value="SUN57998.1"/>
    <property type="molecule type" value="Genomic_DNA"/>
</dbReference>
<name>A0A380JZ27_9STRE</name>
<dbReference type="Proteomes" id="UP000254924">
    <property type="component" value="Unassembled WGS sequence"/>
</dbReference>
<dbReference type="OrthoDB" id="2144783at2"/>
<dbReference type="InterPro" id="IPR003593">
    <property type="entry name" value="AAA+_ATPase"/>
</dbReference>
<dbReference type="InterPro" id="IPR050130">
    <property type="entry name" value="ClpA_ClpB"/>
</dbReference>
<dbReference type="InterPro" id="IPR001270">
    <property type="entry name" value="ClpA/B"/>
</dbReference>
<dbReference type="PANTHER" id="PTHR11638:SF175">
    <property type="entry name" value="ATP-DEPENDENT CLP PROTEASE, ATP-BINDING SUBUNIT CLPC"/>
    <property type="match status" value="1"/>
</dbReference>
<feature type="region of interest" description="Disordered" evidence="4">
    <location>
        <begin position="1"/>
        <end position="66"/>
    </location>
</feature>
<accession>A0A380JZ27</accession>
<sequence>MTEDKKQLQPQTPRPKTKKTNHSFGQGQEQNELRQEKPFANIKRPKQGKANKQVQKGNSSTSKTPYLERFTTNLTEKVRSKIDKFEAYGRDEEIDEIIVSLLRQNKNSPALVGEAGVGKTAIVEGFCARCIRGQVPKEFRNITVRSLELSAIKAVTLNEKGEKEDIIAKINKIVAELIKYKSEYILFIDEVHTIMGTGAGDGATLDVANALKQALARGEIFLISATTPKEFTFIEKDEAMERRLQPIRVEEPNRDEALYIMKKLKPRYENVHGVIITDEALAATVDLSIRYMADKQLPDKAIDLIDEATSRAYVSGDDTIGLVDIAKIVSRKKHIPLESIVRISEGDRKSIEDEIGKVVKGQPHAIHSICAVVYKGLVGMQNRNRPIGSGMLLGTTGVGKTELAKQLAIQLFGTADSMIRIDCTEYQNKESVYQLIGNPTTGEKGYLTEKVKLNPYSLLLFDEIEKAHPDVHNLLLQVLDDGHLTNVDGRTIDFSNTVVIATSNAGHKTIQNKYHISGDFSKLDQQSLKTFMANIERDLKTIFRPEFINRWGFLSVMNMLTENIIKEIIENKMESLEKRWEKELNLSVQYLDENGNDNRKVFYEYLKNIGTNEKNGARPLERAIDDNLTNVISRQMYFLPGTHTDHYTATVVLRGKPPLAHRNSNNEVTVVDRRYLDISVVKDTVNQHERA</sequence>
<keyword evidence="1" id="KW-0547">Nucleotide-binding</keyword>
<dbReference type="InterPro" id="IPR019489">
    <property type="entry name" value="Clp_ATPase_C"/>
</dbReference>
<organism evidence="7 8">
    <name type="scientific">Streptococcus hyointestinalis</name>
    <dbReference type="NCBI Taxonomy" id="1337"/>
    <lineage>
        <taxon>Bacteria</taxon>
        <taxon>Bacillati</taxon>
        <taxon>Bacillota</taxon>
        <taxon>Bacilli</taxon>
        <taxon>Lactobacillales</taxon>
        <taxon>Streptococcaceae</taxon>
        <taxon>Streptococcus</taxon>
    </lineage>
</organism>
<dbReference type="Gene3D" id="1.10.8.60">
    <property type="match status" value="2"/>
</dbReference>
<evidence type="ECO:0000259" key="5">
    <source>
        <dbReference type="SMART" id="SM00382"/>
    </source>
</evidence>
<dbReference type="PANTHER" id="PTHR11638">
    <property type="entry name" value="ATP-DEPENDENT CLP PROTEASE"/>
    <property type="match status" value="1"/>
</dbReference>
<evidence type="ECO:0000313" key="7">
    <source>
        <dbReference type="EMBL" id="SUN57998.1"/>
    </source>
</evidence>
<dbReference type="InterPro" id="IPR003959">
    <property type="entry name" value="ATPase_AAA_core"/>
</dbReference>
<dbReference type="GO" id="GO:0005737">
    <property type="term" value="C:cytoplasm"/>
    <property type="evidence" value="ECO:0007669"/>
    <property type="project" value="TreeGrafter"/>
</dbReference>
<reference evidence="7 8" key="1">
    <citation type="submission" date="2018-06" db="EMBL/GenBank/DDBJ databases">
        <authorList>
            <consortium name="Pathogen Informatics"/>
            <person name="Doyle S."/>
        </authorList>
    </citation>
    <scope>NUCLEOTIDE SEQUENCE [LARGE SCALE GENOMIC DNA]</scope>
    <source>
        <strain evidence="7 8">NCTC12224</strain>
    </source>
</reference>
<dbReference type="Pfam" id="PF17871">
    <property type="entry name" value="AAA_lid_9"/>
    <property type="match status" value="1"/>
</dbReference>
<evidence type="ECO:0000313" key="8">
    <source>
        <dbReference type="Proteomes" id="UP000254924"/>
    </source>
</evidence>
<evidence type="ECO:0000259" key="6">
    <source>
        <dbReference type="SMART" id="SM01086"/>
    </source>
</evidence>
<feature type="domain" description="AAA+ ATPase" evidence="5">
    <location>
        <begin position="105"/>
        <end position="254"/>
    </location>
</feature>
<keyword evidence="8" id="KW-1185">Reference proteome</keyword>
<keyword evidence="2" id="KW-0067">ATP-binding</keyword>
<gene>
    <name evidence="7" type="primary">clpE_1</name>
    <name evidence="7" type="ORF">NCTC12224_00057</name>
</gene>
<evidence type="ECO:0000256" key="3">
    <source>
        <dbReference type="ARBA" id="ARBA00023186"/>
    </source>
</evidence>